<dbReference type="VEuPathDB" id="MicrosporidiaDB:EDEG_00247"/>
<dbReference type="GO" id="GO:0000978">
    <property type="term" value="F:RNA polymerase II cis-regulatory region sequence-specific DNA binding"/>
    <property type="evidence" value="ECO:0007669"/>
    <property type="project" value="TreeGrafter"/>
</dbReference>
<keyword evidence="2" id="KW-0479">Metal-binding</keyword>
<organism evidence="10 11">
    <name type="scientific">Edhazardia aedis (strain USNM 41457)</name>
    <name type="common">Microsporidian parasite</name>
    <dbReference type="NCBI Taxonomy" id="1003232"/>
    <lineage>
        <taxon>Eukaryota</taxon>
        <taxon>Fungi</taxon>
        <taxon>Fungi incertae sedis</taxon>
        <taxon>Microsporidia</taxon>
        <taxon>Edhazardia</taxon>
    </lineage>
</organism>
<feature type="coiled-coil region" evidence="7">
    <location>
        <begin position="432"/>
        <end position="459"/>
    </location>
</feature>
<feature type="region of interest" description="Disordered" evidence="8">
    <location>
        <begin position="274"/>
        <end position="295"/>
    </location>
</feature>
<proteinExistence type="predicted"/>
<keyword evidence="11" id="KW-1185">Reference proteome</keyword>
<dbReference type="PANTHER" id="PTHR10071:SF338">
    <property type="entry name" value="GATA-TYPE DOMAIN-CONTAINING PROTEIN"/>
    <property type="match status" value="1"/>
</dbReference>
<accession>J8ZTT8</accession>
<evidence type="ECO:0000256" key="6">
    <source>
        <dbReference type="PROSITE-ProRule" id="PRU00094"/>
    </source>
</evidence>
<keyword evidence="7" id="KW-0175">Coiled coil</keyword>
<dbReference type="PANTHER" id="PTHR10071">
    <property type="entry name" value="TRANSCRIPTION FACTOR GATA FAMILY MEMBER"/>
    <property type="match status" value="1"/>
</dbReference>
<dbReference type="SMART" id="SM00401">
    <property type="entry name" value="ZnF_GATA"/>
    <property type="match status" value="2"/>
</dbReference>
<evidence type="ECO:0000256" key="5">
    <source>
        <dbReference type="ARBA" id="ARBA00023242"/>
    </source>
</evidence>
<evidence type="ECO:0000313" key="10">
    <source>
        <dbReference type="EMBL" id="EJW03053.1"/>
    </source>
</evidence>
<dbReference type="Pfam" id="PF00320">
    <property type="entry name" value="GATA"/>
    <property type="match status" value="1"/>
</dbReference>
<feature type="compositionally biased region" description="Basic and acidic residues" evidence="8">
    <location>
        <begin position="278"/>
        <end position="295"/>
    </location>
</feature>
<dbReference type="EMBL" id="AFBI03000002">
    <property type="protein sequence ID" value="EJW03053.1"/>
    <property type="molecule type" value="Genomic_DNA"/>
</dbReference>
<feature type="compositionally biased region" description="Polar residues" evidence="8">
    <location>
        <begin position="971"/>
        <end position="987"/>
    </location>
</feature>
<dbReference type="AlphaFoldDB" id="J8ZTT8"/>
<evidence type="ECO:0000256" key="2">
    <source>
        <dbReference type="ARBA" id="ARBA00022723"/>
    </source>
</evidence>
<evidence type="ECO:0000256" key="8">
    <source>
        <dbReference type="SAM" id="MobiDB-lite"/>
    </source>
</evidence>
<evidence type="ECO:0000256" key="7">
    <source>
        <dbReference type="SAM" id="Coils"/>
    </source>
</evidence>
<dbReference type="STRING" id="1003232.J8ZTT8"/>
<dbReference type="PROSITE" id="PS50114">
    <property type="entry name" value="GATA_ZN_FINGER_2"/>
    <property type="match status" value="1"/>
</dbReference>
<dbReference type="Gene3D" id="3.30.50.10">
    <property type="entry name" value="Erythroid Transcription Factor GATA-1, subunit A"/>
    <property type="match status" value="1"/>
</dbReference>
<dbReference type="Proteomes" id="UP000003163">
    <property type="component" value="Unassembled WGS sequence"/>
</dbReference>
<comment type="subcellular location">
    <subcellularLocation>
        <location evidence="1">Nucleus</location>
    </subcellularLocation>
</comment>
<feature type="region of interest" description="Disordered" evidence="8">
    <location>
        <begin position="1"/>
        <end position="42"/>
    </location>
</feature>
<feature type="region of interest" description="Disordered" evidence="8">
    <location>
        <begin position="200"/>
        <end position="253"/>
    </location>
</feature>
<dbReference type="InterPro" id="IPR039355">
    <property type="entry name" value="Transcription_factor_GATA"/>
</dbReference>
<dbReference type="GO" id="GO:0045944">
    <property type="term" value="P:positive regulation of transcription by RNA polymerase II"/>
    <property type="evidence" value="ECO:0007669"/>
    <property type="project" value="TreeGrafter"/>
</dbReference>
<reference evidence="11" key="2">
    <citation type="submission" date="2015-07" db="EMBL/GenBank/DDBJ databases">
        <title>Contrasting host-pathogen interactions and genome evolution in two generalist and specialist microsporidian pathogens of mosquitoes.</title>
        <authorList>
            <consortium name="The Broad Institute Genomics Platform"/>
            <consortium name="The Broad Institute Genome Sequencing Center for Infectious Disease"/>
            <person name="Cuomo C.A."/>
            <person name="Sanscrainte N.D."/>
            <person name="Goldberg J.M."/>
            <person name="Heiman D."/>
            <person name="Young S."/>
            <person name="Zeng Q."/>
            <person name="Becnel J.J."/>
            <person name="Birren B.W."/>
        </authorList>
    </citation>
    <scope>NUCLEOTIDE SEQUENCE [LARGE SCALE GENOMIC DNA]</scope>
    <source>
        <strain evidence="11">USNM 41457</strain>
    </source>
</reference>
<evidence type="ECO:0000259" key="9">
    <source>
        <dbReference type="PROSITE" id="PS50114"/>
    </source>
</evidence>
<evidence type="ECO:0000256" key="3">
    <source>
        <dbReference type="ARBA" id="ARBA00022771"/>
    </source>
</evidence>
<dbReference type="GO" id="GO:0008270">
    <property type="term" value="F:zinc ion binding"/>
    <property type="evidence" value="ECO:0007669"/>
    <property type="project" value="UniProtKB-KW"/>
</dbReference>
<feature type="region of interest" description="Disordered" evidence="8">
    <location>
        <begin position="954"/>
        <end position="987"/>
    </location>
</feature>
<evidence type="ECO:0000313" key="11">
    <source>
        <dbReference type="Proteomes" id="UP000003163"/>
    </source>
</evidence>
<dbReference type="InParanoid" id="J8ZTT8"/>
<keyword evidence="4" id="KW-0862">Zinc</keyword>
<reference evidence="10 11" key="1">
    <citation type="submission" date="2011-08" db="EMBL/GenBank/DDBJ databases">
        <authorList>
            <person name="Liu Z.J."/>
            <person name="Shi F.L."/>
            <person name="Lu J.Q."/>
            <person name="Li M."/>
            <person name="Wang Z.L."/>
        </authorList>
    </citation>
    <scope>NUCLEOTIDE SEQUENCE [LARGE SCALE GENOMIC DNA]</scope>
    <source>
        <strain evidence="10 11">USNM 41457</strain>
    </source>
</reference>
<evidence type="ECO:0000256" key="4">
    <source>
        <dbReference type="ARBA" id="ARBA00022833"/>
    </source>
</evidence>
<dbReference type="InterPro" id="IPR013088">
    <property type="entry name" value="Znf_NHR/GATA"/>
</dbReference>
<comment type="caution">
    <text evidence="10">The sequence shown here is derived from an EMBL/GenBank/DDBJ whole genome shotgun (WGS) entry which is preliminary data.</text>
</comment>
<dbReference type="CDD" id="cd00202">
    <property type="entry name" value="ZnF_GATA"/>
    <property type="match status" value="1"/>
</dbReference>
<dbReference type="HOGENOM" id="CLU_302274_0_0_1"/>
<evidence type="ECO:0000256" key="1">
    <source>
        <dbReference type="ARBA" id="ARBA00004123"/>
    </source>
</evidence>
<dbReference type="GO" id="GO:0000981">
    <property type="term" value="F:DNA-binding transcription factor activity, RNA polymerase II-specific"/>
    <property type="evidence" value="ECO:0007669"/>
    <property type="project" value="TreeGrafter"/>
</dbReference>
<gene>
    <name evidence="10" type="ORF">EDEG_00247</name>
</gene>
<dbReference type="PROSITE" id="PS00344">
    <property type="entry name" value="GATA_ZN_FINGER_1"/>
    <property type="match status" value="1"/>
</dbReference>
<dbReference type="GO" id="GO:0000122">
    <property type="term" value="P:negative regulation of transcription by RNA polymerase II"/>
    <property type="evidence" value="ECO:0007669"/>
    <property type="project" value="TreeGrafter"/>
</dbReference>
<keyword evidence="3 6" id="KW-0863">Zinc-finger</keyword>
<keyword evidence="5" id="KW-0539">Nucleus</keyword>
<sequence>MLGAPHFMNNESNSASDFGKKDEIEQSMQISKESSDKSVKSNVNIKKVDRSGECQLISDSTDIREEFGGSIGICESAENDYVSAGDLYNEDNTYDSNSRFVQNIDENITRSNQILYSNQESKSSNSNIYVNKIKKIENFEKSGSYDNEQNLKQKAIAFRSKDLLDNLANKKPEKWNKIERGTSAEYYQYEINDISDDRKKEQYMNRIPDSEPSYSIYEDQTKQLQRNSETNRRNNMEESYKNGEEYQENENEQRFADAQQREYLKNSYEANRIRSKQFSRENNKQRNDSDYYASEKIDLSNQNEFEYDSYGRGKKQLSSEEYLLSHSESTNQLLYAEKRPQKTDYRSNFPLSEHNTDSNEMCYRTANNDSTYEDSFQKRSNVYDERQPMSAKTEESYNNICKHEDYNIFLEHTRNEQKSNENNVYLQENISREEYLSNIEAQKNNIRNSQNRQNQYQKRILPQENYNYKIKSPSNNNARYNFDYSNSTNQEYNSKYEQEKYNEMQQYYYQPAKQRNSSEYRRTSNQNYQTMQNNTYNELEIPDYQKKYQHEEANQNQPVNLYSDYNMNMNKQGISEMSNMQQNIYSMNYANYTNGKQPAENFGYQLNLDNKLIDSTSAKKSTNKRRAQLKICSNCSTTNTPTWRRSADNRSVLCNACGLYKRLHGRNRPYNKLSDGKTKAAKHYPLPMSCKMCDTDESLHWHNASGGFYLCESCFQYKMHQMAFKRSIHETASEEEFKECRKSTEINRNNSDFNLCMNDQKPAQIARNIPMHEEEFNRKMHENQASLKYENNRGLKEFYDEQKGIDTCQNKFYNLDNEYQEYSEPRMRQEMQFHDLNNIQKKENGRDMRFVSVYAPERKVKEYYNDINRHNITNKVSRMQCYPDFDPDSVQFDKNSDLYYQNNVDNMSDLQYNRNESDSYNFVNSMANENNQTDNNLGMQSAIPDRRFNRQNYNSSKRLYNERSADDSCVDPNSRSYQDYNNDTQDK</sequence>
<protein>
    <recommendedName>
        <fullName evidence="9">GATA-type domain-containing protein</fullName>
    </recommendedName>
</protein>
<feature type="compositionally biased region" description="Basic and acidic residues" evidence="8">
    <location>
        <begin position="229"/>
        <end position="244"/>
    </location>
</feature>
<name>J8ZTT8_EDHAE</name>
<dbReference type="GO" id="GO:0005634">
    <property type="term" value="C:nucleus"/>
    <property type="evidence" value="ECO:0007669"/>
    <property type="project" value="UniProtKB-SubCell"/>
</dbReference>
<dbReference type="InterPro" id="IPR000679">
    <property type="entry name" value="Znf_GATA"/>
</dbReference>
<dbReference type="SUPFAM" id="SSF57716">
    <property type="entry name" value="Glucocorticoid receptor-like (DNA-binding domain)"/>
    <property type="match status" value="1"/>
</dbReference>
<dbReference type="OrthoDB" id="515401at2759"/>
<feature type="domain" description="GATA-type" evidence="9">
    <location>
        <begin position="626"/>
        <end position="682"/>
    </location>
</feature>